<evidence type="ECO:0000313" key="2">
    <source>
        <dbReference type="Proteomes" id="UP000319502"/>
    </source>
</evidence>
<sequence>MQTTMDHWTQLLTSTDLHLDGTVVCSAKPSVDVVRARDGDVMVPMTHLGLIDAVGDDATVFLHNLFSNDVKKLGPDAAHWTSFNSPKGRMLASILLWHGEAGYRLALSADLHPALLKKLSMYVLRSKVKLSNAQPERALVGLSSAMLSDRLGAAKLPVPAAPMRTASRDGVTVIRLDARRALVDAPVDRLGDVWGALGAAGVVPAATQAWQWLDVQAGIPVITELTQDDFVAQMLNYELIGGVNFQKGCYPGQEIVARTQYLGKLKKRMYRLTAPASAAPNIGDELYAPAFESQAVGKLVTVVPSPNGGFEALAVMQMQAADGGEIHLGAVDGPKLRLATLPYALDVAQRDA</sequence>
<keyword evidence="2" id="KW-1185">Reference proteome</keyword>
<dbReference type="InterPro" id="IPR029043">
    <property type="entry name" value="GcvT/YgfZ_C"/>
</dbReference>
<accession>A0A557QKJ8</accession>
<comment type="caution">
    <text evidence="1">The sequence shown here is derived from an EMBL/GenBank/DDBJ whole genome shotgun (WGS) entry which is preliminary data.</text>
</comment>
<dbReference type="EMBL" id="VMNK01000015">
    <property type="protein sequence ID" value="TVO53424.1"/>
    <property type="molecule type" value="Genomic_DNA"/>
</dbReference>
<protein>
    <submittedName>
        <fullName evidence="1">Folate-binding protein YgfZ</fullName>
    </submittedName>
</protein>
<dbReference type="Gene3D" id="2.40.30.160">
    <property type="match status" value="1"/>
</dbReference>
<dbReference type="InterPro" id="IPR045179">
    <property type="entry name" value="YgfZ/GcvT"/>
</dbReference>
<dbReference type="NCBIfam" id="TIGR03317">
    <property type="entry name" value="ygfZ_signature"/>
    <property type="match status" value="1"/>
</dbReference>
<gene>
    <name evidence="1" type="ORF">FHP91_16775</name>
</gene>
<dbReference type="PANTHER" id="PTHR22602">
    <property type="entry name" value="TRANSFERASE CAF17, MITOCHONDRIAL-RELATED"/>
    <property type="match status" value="1"/>
</dbReference>
<name>A0A557QKJ8_9RHOO</name>
<dbReference type="Gene3D" id="3.30.70.1630">
    <property type="match status" value="1"/>
</dbReference>
<dbReference type="Proteomes" id="UP000319502">
    <property type="component" value="Unassembled WGS sequence"/>
</dbReference>
<dbReference type="AlphaFoldDB" id="A0A557QKJ8"/>
<dbReference type="SUPFAM" id="SSF101790">
    <property type="entry name" value="Aminomethyltransferase beta-barrel domain"/>
    <property type="match status" value="1"/>
</dbReference>
<evidence type="ECO:0000313" key="1">
    <source>
        <dbReference type="EMBL" id="TVO53424.1"/>
    </source>
</evidence>
<dbReference type="PANTHER" id="PTHR22602:SF0">
    <property type="entry name" value="TRANSFERASE CAF17, MITOCHONDRIAL-RELATED"/>
    <property type="match status" value="1"/>
</dbReference>
<dbReference type="InterPro" id="IPR017703">
    <property type="entry name" value="YgfZ/GCV_T_CS"/>
</dbReference>
<reference evidence="1 2" key="1">
    <citation type="submission" date="2019-07" db="EMBL/GenBank/DDBJ databases">
        <title>The pathways for chlorine oxyanion respiration interact through the shared metabolite chlorate.</title>
        <authorList>
            <person name="Barnum T.P."/>
            <person name="Cheng Y."/>
            <person name="Hill K.A."/>
            <person name="Lucas L.N."/>
            <person name="Carlson H.K."/>
            <person name="Coates J.D."/>
        </authorList>
    </citation>
    <scope>NUCLEOTIDE SEQUENCE [LARGE SCALE GENOMIC DNA]</scope>
    <source>
        <strain evidence="1 2">SFB-3</strain>
    </source>
</reference>
<dbReference type="Gene3D" id="3.30.70.1400">
    <property type="entry name" value="Aminomethyltransferase beta-barrel domains"/>
    <property type="match status" value="1"/>
</dbReference>
<organism evidence="1 2">
    <name type="scientific">Denitromonas halophila</name>
    <dbReference type="NCBI Taxonomy" id="1629404"/>
    <lineage>
        <taxon>Bacteria</taxon>
        <taxon>Pseudomonadati</taxon>
        <taxon>Pseudomonadota</taxon>
        <taxon>Betaproteobacteria</taxon>
        <taxon>Rhodocyclales</taxon>
        <taxon>Zoogloeaceae</taxon>
        <taxon>Denitromonas</taxon>
    </lineage>
</organism>
<dbReference type="SUPFAM" id="SSF103025">
    <property type="entry name" value="Folate-binding domain"/>
    <property type="match status" value="1"/>
</dbReference>
<dbReference type="PIRSF" id="PIRSF006487">
    <property type="entry name" value="GcvT"/>
    <property type="match status" value="1"/>
</dbReference>
<dbReference type="OrthoDB" id="9796287at2"/>
<proteinExistence type="predicted"/>
<dbReference type="GO" id="GO:0016226">
    <property type="term" value="P:iron-sulfur cluster assembly"/>
    <property type="evidence" value="ECO:0007669"/>
    <property type="project" value="TreeGrafter"/>
</dbReference>